<dbReference type="AlphaFoldDB" id="A0A4V3S9Q6"/>
<accession>A0A4V3S9Q6</accession>
<evidence type="ECO:0000313" key="2">
    <source>
        <dbReference type="Proteomes" id="UP000310200"/>
    </source>
</evidence>
<name>A0A4V3S9Q6_9HYME</name>
<dbReference type="EMBL" id="QBLH01003002">
    <property type="protein sequence ID" value="TGZ46014.1"/>
    <property type="molecule type" value="Genomic_DNA"/>
</dbReference>
<protein>
    <submittedName>
        <fullName evidence="1">Uncharacterized protein</fullName>
    </submittedName>
</protein>
<comment type="caution">
    <text evidence="1">The sequence shown here is derived from an EMBL/GenBank/DDBJ whole genome shotgun (WGS) entry which is preliminary data.</text>
</comment>
<reference evidence="1 2" key="1">
    <citation type="journal article" date="2019" name="Philos. Trans. R. Soc. Lond., B, Biol. Sci.">
        <title>Ant behaviour and brain gene expression of defending hosts depend on the ecological success of the intruding social parasite.</title>
        <authorList>
            <person name="Kaur R."/>
            <person name="Stoldt M."/>
            <person name="Jongepier E."/>
            <person name="Feldmeyer B."/>
            <person name="Menzel F."/>
            <person name="Bornberg-Bauer E."/>
            <person name="Foitzik S."/>
        </authorList>
    </citation>
    <scope>NUCLEOTIDE SEQUENCE [LARGE SCALE GENOMIC DNA]</scope>
    <source>
        <tissue evidence="1">Whole body</tissue>
    </source>
</reference>
<organism evidence="1 2">
    <name type="scientific">Temnothorax longispinosus</name>
    <dbReference type="NCBI Taxonomy" id="300112"/>
    <lineage>
        <taxon>Eukaryota</taxon>
        <taxon>Metazoa</taxon>
        <taxon>Ecdysozoa</taxon>
        <taxon>Arthropoda</taxon>
        <taxon>Hexapoda</taxon>
        <taxon>Insecta</taxon>
        <taxon>Pterygota</taxon>
        <taxon>Neoptera</taxon>
        <taxon>Endopterygota</taxon>
        <taxon>Hymenoptera</taxon>
        <taxon>Apocrita</taxon>
        <taxon>Aculeata</taxon>
        <taxon>Formicoidea</taxon>
        <taxon>Formicidae</taxon>
        <taxon>Myrmicinae</taxon>
        <taxon>Temnothorax</taxon>
    </lineage>
</organism>
<sequence length="143" mass="16636">MQNRYYDKGSKELKQLIIGDTVKIHSKNKRLPHQGGKVARLSDNHRSYKIKTEQCNVIERNRRALTVGKIFVKETDIMDSSTENQLESSNRNTMEIEKPQQSVVETTTQQKPIVRTMAGRIVNKPSYLKDYVCMVNRELNHLF</sequence>
<dbReference type="Proteomes" id="UP000310200">
    <property type="component" value="Unassembled WGS sequence"/>
</dbReference>
<evidence type="ECO:0000313" key="1">
    <source>
        <dbReference type="EMBL" id="TGZ46014.1"/>
    </source>
</evidence>
<proteinExistence type="predicted"/>
<gene>
    <name evidence="1" type="ORF">DBV15_12044</name>
</gene>
<keyword evidence="2" id="KW-1185">Reference proteome</keyword>